<reference evidence="2 3" key="1">
    <citation type="submission" date="2020-01" db="EMBL/GenBank/DDBJ databases">
        <authorList>
            <person name="Gupta K D."/>
        </authorList>
    </citation>
    <scope>NUCLEOTIDE SEQUENCE [LARGE SCALE GENOMIC DNA]</scope>
</reference>
<protein>
    <submittedName>
        <fullName evidence="2">Uncharacterized protein</fullName>
    </submittedName>
</protein>
<dbReference type="AlphaFoldDB" id="A0A8S0XTL9"/>
<organism evidence="2 3">
    <name type="scientific">Cyclocybe aegerita</name>
    <name type="common">Black poplar mushroom</name>
    <name type="synonym">Agrocybe aegerita</name>
    <dbReference type="NCBI Taxonomy" id="1973307"/>
    <lineage>
        <taxon>Eukaryota</taxon>
        <taxon>Fungi</taxon>
        <taxon>Dikarya</taxon>
        <taxon>Basidiomycota</taxon>
        <taxon>Agaricomycotina</taxon>
        <taxon>Agaricomycetes</taxon>
        <taxon>Agaricomycetidae</taxon>
        <taxon>Agaricales</taxon>
        <taxon>Agaricineae</taxon>
        <taxon>Bolbitiaceae</taxon>
        <taxon>Cyclocybe</taxon>
    </lineage>
</organism>
<accession>A0A8S0XTL9</accession>
<dbReference type="EMBL" id="CACVBS010000101">
    <property type="protein sequence ID" value="CAA7271134.1"/>
    <property type="molecule type" value="Genomic_DNA"/>
</dbReference>
<comment type="caution">
    <text evidence="2">The sequence shown here is derived from an EMBL/GenBank/DDBJ whole genome shotgun (WGS) entry which is preliminary data.</text>
</comment>
<sequence length="478" mass="53334">MAFPQSEADSPNKNAPDAESVASVSGPTEVPYSGMNQNTFILCNLLPSDAAAAGLYSRALLGLGIGYPIWEPPADLDVPETQRMRGVSIGDVGIVSSNGNFAYGFNIFHSSEDPINLGCTPPNFVPLELPEPSQLKRDEAYFPPITVLSSRTVEVKRVKESPLHISFSTMAKEGAALVLPHGGFREDLVSTEHLQKYLVEHSLDWYQHLVHVSAALVHNASLYLVTGCDKTESWHMANLRGGSADFKERSAREGETHYDWVRGANSRCRSMHLEDGDGQLFSIFVRGIKVALPNRIWRHKVEETLSEDIPYYDVLATSVDIYHAKVLRWLDYIAKGRNTWQSRREASAVSLISSFSASTLVERFHSTPSMFLRGFSMKSPLKLFFHSWKIRSGWSTAKYPQMADGSLKEIIRLLAKILASHDIKTVDKCVMFVPKPEPEPTQAKEPGLVQRIVGRIKWELTPEEKAAKRVAAILRRQS</sequence>
<feature type="region of interest" description="Disordered" evidence="1">
    <location>
        <begin position="1"/>
        <end position="26"/>
    </location>
</feature>
<evidence type="ECO:0000313" key="2">
    <source>
        <dbReference type="EMBL" id="CAA7271134.1"/>
    </source>
</evidence>
<dbReference type="Proteomes" id="UP000467700">
    <property type="component" value="Unassembled WGS sequence"/>
</dbReference>
<evidence type="ECO:0000313" key="3">
    <source>
        <dbReference type="Proteomes" id="UP000467700"/>
    </source>
</evidence>
<proteinExistence type="predicted"/>
<name>A0A8S0XTL9_CYCAE</name>
<dbReference type="OrthoDB" id="3222453at2759"/>
<gene>
    <name evidence="2" type="ORF">AAE3_LOCUS13196</name>
</gene>
<keyword evidence="3" id="KW-1185">Reference proteome</keyword>
<evidence type="ECO:0000256" key="1">
    <source>
        <dbReference type="SAM" id="MobiDB-lite"/>
    </source>
</evidence>